<dbReference type="Pfam" id="PF00530">
    <property type="entry name" value="SRCR"/>
    <property type="match status" value="1"/>
</dbReference>
<sequence>MVIFWVETPIVYESVRLVNGGSRCAGRVEVYYGGQWGTVFGDGFRDSGWDMLDAAVVCKEFGSGAALSASGGAHFGKGSGPVSTLRDCQSQPWGGRYSWPHNYDAGVICSGKYFSLRSFFFSHIFGKLPIEEHC</sequence>
<dbReference type="PANTHER" id="PTHR19331:SF487">
    <property type="entry name" value="SOLUBLE SCAVENGER RECEPTOR CYSTEINE-RICH DOMAIN-CONTAINING PROTEIN SSC5D"/>
    <property type="match status" value="1"/>
</dbReference>
<keyword evidence="3" id="KW-1015">Disulfide bond</keyword>
<dbReference type="SUPFAM" id="SSF56487">
    <property type="entry name" value="SRCR-like"/>
    <property type="match status" value="1"/>
</dbReference>
<dbReference type="FunFam" id="3.10.250.10:FF:000007">
    <property type="entry name" value="Soluble scavenger receptor cysteine-rich domain-containing protein SSC5D"/>
    <property type="match status" value="1"/>
</dbReference>
<keyword evidence="2" id="KW-0677">Repeat</keyword>
<dbReference type="PANTHER" id="PTHR19331">
    <property type="entry name" value="SCAVENGER RECEPTOR DOMAIN-CONTAINING"/>
    <property type="match status" value="1"/>
</dbReference>
<accession>A0A4W3GGL7</accession>
<evidence type="ECO:0000256" key="7">
    <source>
        <dbReference type="ARBA" id="ARBA00064153"/>
    </source>
</evidence>
<evidence type="ECO:0000256" key="1">
    <source>
        <dbReference type="ARBA" id="ARBA00022729"/>
    </source>
</evidence>
<reference evidence="12" key="3">
    <citation type="journal article" date="2014" name="Nature">
        <title>Elephant shark genome provides unique insights into gnathostome evolution.</title>
        <authorList>
            <consortium name="International Elephant Shark Genome Sequencing Consortium"/>
            <person name="Venkatesh B."/>
            <person name="Lee A.P."/>
            <person name="Ravi V."/>
            <person name="Maurya A.K."/>
            <person name="Lian M.M."/>
            <person name="Swann J.B."/>
            <person name="Ohta Y."/>
            <person name="Flajnik M.F."/>
            <person name="Sutoh Y."/>
            <person name="Kasahara M."/>
            <person name="Hoon S."/>
            <person name="Gangu V."/>
            <person name="Roy S.W."/>
            <person name="Irimia M."/>
            <person name="Korzh V."/>
            <person name="Kondrychyn I."/>
            <person name="Lim Z.W."/>
            <person name="Tay B.H."/>
            <person name="Tohari S."/>
            <person name="Kong K.W."/>
            <person name="Ho S."/>
            <person name="Lorente-Galdos B."/>
            <person name="Quilez J."/>
            <person name="Marques-Bonet T."/>
            <person name="Raney B.J."/>
            <person name="Ingham P.W."/>
            <person name="Tay A."/>
            <person name="Hillier L.W."/>
            <person name="Minx P."/>
            <person name="Boehm T."/>
            <person name="Wilson R.K."/>
            <person name="Brenner S."/>
            <person name="Warren W.C."/>
        </authorList>
    </citation>
    <scope>NUCLEOTIDE SEQUENCE [LARGE SCALE GENOMIC DNA]</scope>
</reference>
<dbReference type="GO" id="GO:0016020">
    <property type="term" value="C:membrane"/>
    <property type="evidence" value="ECO:0007669"/>
    <property type="project" value="InterPro"/>
</dbReference>
<evidence type="ECO:0000256" key="4">
    <source>
        <dbReference type="ARBA" id="ARBA00023170"/>
    </source>
</evidence>
<protein>
    <recommendedName>
        <fullName evidence="8">Soluble scavenger receptor cysteine-rich domain-containing protein SSC5D</fullName>
    </recommendedName>
</protein>
<reference evidence="12" key="1">
    <citation type="journal article" date="2006" name="Science">
        <title>Ancient noncoding elements conserved in the human genome.</title>
        <authorList>
            <person name="Venkatesh B."/>
            <person name="Kirkness E.F."/>
            <person name="Loh Y.H."/>
            <person name="Halpern A.L."/>
            <person name="Lee A.P."/>
            <person name="Johnson J."/>
            <person name="Dandona N."/>
            <person name="Viswanathan L.D."/>
            <person name="Tay A."/>
            <person name="Venter J.C."/>
            <person name="Strausberg R.L."/>
            <person name="Brenner S."/>
        </authorList>
    </citation>
    <scope>NUCLEOTIDE SEQUENCE [LARGE SCALE GENOMIC DNA]</scope>
</reference>
<dbReference type="PROSITE" id="PS50287">
    <property type="entry name" value="SRCR_2"/>
    <property type="match status" value="1"/>
</dbReference>
<keyword evidence="5" id="KW-0325">Glycoprotein</keyword>
<dbReference type="Proteomes" id="UP000314986">
    <property type="component" value="Unassembled WGS sequence"/>
</dbReference>
<comment type="subunit">
    <text evidence="7">Interacts with LGALS1 and laminin.</text>
</comment>
<dbReference type="AlphaFoldDB" id="A0A4W3GGL7"/>
<dbReference type="Gene3D" id="3.10.250.10">
    <property type="entry name" value="SRCR-like domain"/>
    <property type="match status" value="1"/>
</dbReference>
<evidence type="ECO:0000256" key="5">
    <source>
        <dbReference type="ARBA" id="ARBA00023180"/>
    </source>
</evidence>
<feature type="domain" description="SRCR" evidence="10">
    <location>
        <begin position="15"/>
        <end position="110"/>
    </location>
</feature>
<reference evidence="11" key="5">
    <citation type="submission" date="2025-09" db="UniProtKB">
        <authorList>
            <consortium name="Ensembl"/>
        </authorList>
    </citation>
    <scope>IDENTIFICATION</scope>
</reference>
<evidence type="ECO:0000313" key="12">
    <source>
        <dbReference type="Proteomes" id="UP000314986"/>
    </source>
</evidence>
<dbReference type="InterPro" id="IPR036772">
    <property type="entry name" value="SRCR-like_dom_sf"/>
</dbReference>
<comment type="caution">
    <text evidence="9">Lacks conserved residue(s) required for the propagation of feature annotation.</text>
</comment>
<dbReference type="SMART" id="SM00202">
    <property type="entry name" value="SR"/>
    <property type="match status" value="1"/>
</dbReference>
<evidence type="ECO:0000259" key="10">
    <source>
        <dbReference type="PROSITE" id="PS50287"/>
    </source>
</evidence>
<keyword evidence="12" id="KW-1185">Reference proteome</keyword>
<organism evidence="11 12">
    <name type="scientific">Callorhinchus milii</name>
    <name type="common">Ghost shark</name>
    <dbReference type="NCBI Taxonomy" id="7868"/>
    <lineage>
        <taxon>Eukaryota</taxon>
        <taxon>Metazoa</taxon>
        <taxon>Chordata</taxon>
        <taxon>Craniata</taxon>
        <taxon>Vertebrata</taxon>
        <taxon>Chondrichthyes</taxon>
        <taxon>Holocephali</taxon>
        <taxon>Chimaeriformes</taxon>
        <taxon>Callorhinchidae</taxon>
        <taxon>Callorhinchus</taxon>
    </lineage>
</organism>
<dbReference type="Ensembl" id="ENSCMIT00000002171.1">
    <property type="protein sequence ID" value="ENSCMIP00000002092.1"/>
    <property type="gene ID" value="ENSCMIG00000001273.1"/>
</dbReference>
<evidence type="ECO:0000256" key="8">
    <source>
        <dbReference type="ARBA" id="ARBA00069168"/>
    </source>
</evidence>
<evidence type="ECO:0000313" key="11">
    <source>
        <dbReference type="Ensembl" id="ENSCMIP00000002092.1"/>
    </source>
</evidence>
<keyword evidence="4" id="KW-0675">Receptor</keyword>
<dbReference type="PRINTS" id="PR00258">
    <property type="entry name" value="SPERACTRCPTR"/>
</dbReference>
<evidence type="ECO:0000256" key="2">
    <source>
        <dbReference type="ARBA" id="ARBA00022737"/>
    </source>
</evidence>
<evidence type="ECO:0000256" key="3">
    <source>
        <dbReference type="ARBA" id="ARBA00023157"/>
    </source>
</evidence>
<comment type="function">
    <text evidence="6">Binds to extracellular matrix proteins. Binds to pathogen-associated molecular patterns (PAMPs) present on the cell walls of Gram-positive and Gram-negative bacteria and fungi, behaving as a pattern recognition receptor (PRR). Induces bacterial and fungal aggregation and subsequent inhibition of PAMP-induced cytokine release. Does not possess intrinsic bactericidal activity. May play a role in the innate defense and homeostasis of certain epithelial surfaces.</text>
</comment>
<evidence type="ECO:0000256" key="6">
    <source>
        <dbReference type="ARBA" id="ARBA00058074"/>
    </source>
</evidence>
<name>A0A4W3GGL7_CALMI</name>
<keyword evidence="1" id="KW-0732">Signal</keyword>
<reference evidence="12" key="2">
    <citation type="journal article" date="2007" name="PLoS Biol.">
        <title>Survey sequencing and comparative analysis of the elephant shark (Callorhinchus milii) genome.</title>
        <authorList>
            <person name="Venkatesh B."/>
            <person name="Kirkness E.F."/>
            <person name="Loh Y.H."/>
            <person name="Halpern A.L."/>
            <person name="Lee A.P."/>
            <person name="Johnson J."/>
            <person name="Dandona N."/>
            <person name="Viswanathan L.D."/>
            <person name="Tay A."/>
            <person name="Venter J.C."/>
            <person name="Strausberg R.L."/>
            <person name="Brenner S."/>
        </authorList>
    </citation>
    <scope>NUCLEOTIDE SEQUENCE [LARGE SCALE GENOMIC DNA]</scope>
</reference>
<dbReference type="InterPro" id="IPR001190">
    <property type="entry name" value="SRCR"/>
</dbReference>
<proteinExistence type="predicted"/>
<dbReference type="InParanoid" id="A0A4W3GGL7"/>
<evidence type="ECO:0000256" key="9">
    <source>
        <dbReference type="PROSITE-ProRule" id="PRU00196"/>
    </source>
</evidence>
<reference evidence="11" key="4">
    <citation type="submission" date="2025-08" db="UniProtKB">
        <authorList>
            <consortium name="Ensembl"/>
        </authorList>
    </citation>
    <scope>IDENTIFICATION</scope>
</reference>
<dbReference type="GeneTree" id="ENSGT00950000183145"/>